<dbReference type="GO" id="GO:0046872">
    <property type="term" value="F:metal ion binding"/>
    <property type="evidence" value="ECO:0007669"/>
    <property type="project" value="UniProtKB-KW"/>
</dbReference>
<feature type="binding site" evidence="8">
    <location>
        <position position="217"/>
    </location>
    <ligand>
        <name>Zn(2+)</name>
        <dbReference type="ChEBI" id="CHEBI:29105"/>
        <note>catalytic</note>
    </ligand>
</feature>
<dbReference type="OrthoDB" id="187171at2759"/>
<feature type="binding site" evidence="7">
    <location>
        <position position="21"/>
    </location>
    <ligand>
        <name>Ca(2+)</name>
        <dbReference type="ChEBI" id="CHEBI:29108"/>
    </ligand>
</feature>
<evidence type="ECO:0000256" key="2">
    <source>
        <dbReference type="ARBA" id="ARBA00009780"/>
    </source>
</evidence>
<evidence type="ECO:0000256" key="7">
    <source>
        <dbReference type="PIRSR" id="PIRSR608901-1"/>
    </source>
</evidence>
<feature type="transmembrane region" description="Helical" evidence="9">
    <location>
        <begin position="144"/>
        <end position="162"/>
    </location>
</feature>
<proteinExistence type="inferred from homology"/>
<keyword evidence="8" id="KW-0862">Zinc</keyword>
<evidence type="ECO:0000256" key="3">
    <source>
        <dbReference type="ARBA" id="ARBA00022692"/>
    </source>
</evidence>
<feature type="transmembrane region" description="Helical" evidence="9">
    <location>
        <begin position="218"/>
        <end position="236"/>
    </location>
</feature>
<feature type="binding site" evidence="7">
    <location>
        <position position="23"/>
    </location>
    <ligand>
        <name>Ca(2+)</name>
        <dbReference type="ChEBI" id="CHEBI:29108"/>
    </ligand>
</feature>
<evidence type="ECO:0000313" key="10">
    <source>
        <dbReference type="EMBL" id="KAJ8030820.1"/>
    </source>
</evidence>
<comment type="caution">
    <text evidence="10">The sequence shown here is derived from an EMBL/GenBank/DDBJ whole genome shotgun (WGS) entry which is preliminary data.</text>
</comment>
<name>A0A9Q1BQA9_HOLLE</name>
<organism evidence="10 11">
    <name type="scientific">Holothuria leucospilota</name>
    <name type="common">Black long sea cucumber</name>
    <name type="synonym">Mertensiothuria leucospilota</name>
    <dbReference type="NCBI Taxonomy" id="206669"/>
    <lineage>
        <taxon>Eukaryota</taxon>
        <taxon>Metazoa</taxon>
        <taxon>Echinodermata</taxon>
        <taxon>Eleutherozoa</taxon>
        <taxon>Echinozoa</taxon>
        <taxon>Holothuroidea</taxon>
        <taxon>Aspidochirotacea</taxon>
        <taxon>Aspidochirotida</taxon>
        <taxon>Holothuriidae</taxon>
        <taxon>Holothuria</taxon>
    </lineage>
</organism>
<keyword evidence="3 9" id="KW-0812">Transmembrane</keyword>
<comment type="function">
    <text evidence="9">Hydrolyzes the sphingolipid ceramide into sphingosine and free fatty acid.</text>
</comment>
<dbReference type="GO" id="GO:0016811">
    <property type="term" value="F:hydrolase activity, acting on carbon-nitrogen (but not peptide) bonds, in linear amides"/>
    <property type="evidence" value="ECO:0007669"/>
    <property type="project" value="InterPro"/>
</dbReference>
<evidence type="ECO:0000256" key="5">
    <source>
        <dbReference type="ARBA" id="ARBA00022989"/>
    </source>
</evidence>
<evidence type="ECO:0000313" key="11">
    <source>
        <dbReference type="Proteomes" id="UP001152320"/>
    </source>
</evidence>
<keyword evidence="6 9" id="KW-0472">Membrane</keyword>
<evidence type="ECO:0000256" key="8">
    <source>
        <dbReference type="PIRSR" id="PIRSR608901-2"/>
    </source>
</evidence>
<comment type="subcellular location">
    <subcellularLocation>
        <location evidence="1">Membrane</location>
        <topology evidence="1">Multi-pass membrane protein</topology>
    </subcellularLocation>
</comment>
<evidence type="ECO:0000256" key="1">
    <source>
        <dbReference type="ARBA" id="ARBA00004141"/>
    </source>
</evidence>
<feature type="transmembrane region" description="Helical" evidence="9">
    <location>
        <begin position="64"/>
        <end position="83"/>
    </location>
</feature>
<keyword evidence="4 9" id="KW-0378">Hydrolase</keyword>
<feature type="transmembrane region" description="Helical" evidence="9">
    <location>
        <begin position="95"/>
        <end position="113"/>
    </location>
</feature>
<dbReference type="EC" id="3.5.1.-" evidence="9"/>
<dbReference type="Pfam" id="PF05875">
    <property type="entry name" value="Ceramidase"/>
    <property type="match status" value="1"/>
</dbReference>
<evidence type="ECO:0000256" key="9">
    <source>
        <dbReference type="RuleBase" id="RU364079"/>
    </source>
</evidence>
<accession>A0A9Q1BQA9</accession>
<dbReference type="GO" id="GO:0005789">
    <property type="term" value="C:endoplasmic reticulum membrane"/>
    <property type="evidence" value="ECO:0007669"/>
    <property type="project" value="TreeGrafter"/>
</dbReference>
<dbReference type="GO" id="GO:0071602">
    <property type="term" value="P:phytosphingosine biosynthetic process"/>
    <property type="evidence" value="ECO:0007669"/>
    <property type="project" value="TreeGrafter"/>
</dbReference>
<dbReference type="AlphaFoldDB" id="A0A9Q1BQA9"/>
<dbReference type="GO" id="GO:0006672">
    <property type="term" value="P:ceramide metabolic process"/>
    <property type="evidence" value="ECO:0007669"/>
    <property type="project" value="InterPro"/>
</dbReference>
<keyword evidence="5 9" id="KW-1133">Transmembrane helix</keyword>
<evidence type="ECO:0000256" key="4">
    <source>
        <dbReference type="ARBA" id="ARBA00022801"/>
    </source>
</evidence>
<feature type="transmembrane region" description="Helical" evidence="9">
    <location>
        <begin position="35"/>
        <end position="55"/>
    </location>
</feature>
<keyword evidence="7" id="KW-0106">Calcium</keyword>
<keyword evidence="7" id="KW-0479">Metal-binding</keyword>
<feature type="transmembrane region" description="Helical" evidence="9">
    <location>
        <begin position="120"/>
        <end position="138"/>
    </location>
</feature>
<dbReference type="EMBL" id="JAIZAY010000013">
    <property type="protein sequence ID" value="KAJ8030820.1"/>
    <property type="molecule type" value="Genomic_DNA"/>
</dbReference>
<keyword evidence="11" id="KW-1185">Reference proteome</keyword>
<protein>
    <recommendedName>
        <fullName evidence="9">Alkaline ceramidase</fullName>
        <ecNumber evidence="9">3.5.1.-</ecNumber>
    </recommendedName>
</protein>
<feature type="binding site" evidence="8">
    <location>
        <position position="221"/>
    </location>
    <ligand>
        <name>Zn(2+)</name>
        <dbReference type="ChEBI" id="CHEBI:29105"/>
        <note>catalytic</note>
    </ligand>
</feature>
<dbReference type="InterPro" id="IPR008901">
    <property type="entry name" value="ACER"/>
</dbReference>
<dbReference type="PANTHER" id="PTHR46187">
    <property type="entry name" value="ALKALINE CERAMIDASE 3"/>
    <property type="match status" value="1"/>
</dbReference>
<feature type="binding site" evidence="7">
    <location>
        <position position="25"/>
    </location>
    <ligand>
        <name>Ca(2+)</name>
        <dbReference type="ChEBI" id="CHEBI:29108"/>
    </ligand>
</feature>
<comment type="cofactor">
    <cofactor evidence="8">
        <name>Zn(2+)</name>
        <dbReference type="ChEBI" id="CHEBI:29105"/>
    </cofactor>
</comment>
<dbReference type="Proteomes" id="UP001152320">
    <property type="component" value="Chromosome 13"/>
</dbReference>
<evidence type="ECO:0000256" key="6">
    <source>
        <dbReference type="ARBA" id="ARBA00023136"/>
    </source>
</evidence>
<comment type="similarity">
    <text evidence="2 9">Belongs to the alkaline ceramidase family.</text>
</comment>
<gene>
    <name evidence="10" type="ORF">HOLleu_27346</name>
</gene>
<reference evidence="10" key="1">
    <citation type="submission" date="2021-10" db="EMBL/GenBank/DDBJ databases">
        <title>Tropical sea cucumber genome reveals ecological adaptation and Cuvierian tubules defense mechanism.</title>
        <authorList>
            <person name="Chen T."/>
        </authorList>
    </citation>
    <scope>NUCLEOTIDE SEQUENCE</scope>
    <source>
        <strain evidence="10">Nanhai2018</strain>
        <tissue evidence="10">Muscle</tissue>
    </source>
</reference>
<feature type="binding site" evidence="7">
    <location>
        <position position="34"/>
    </location>
    <ligand>
        <name>Ca(2+)</name>
        <dbReference type="ChEBI" id="CHEBI:29108"/>
    </ligand>
</feature>
<sequence length="266" mass="31155">MPPAERFQDDFWGTPTATLEWCEENYDVTFFIAEFYNTVSNLAFIVPSVLGIIFASEDKLEKRYIFSFLATLMIGISSTAFHLTLKLEMQMWDELSMLWGVSFFVYSMFECYSSPKSTNYTLALCLFIYSLTISTAYIMLQEPVFHQVAFSLLTFAIILRAILCSSGSAESKFLIWYSIALYLSAFILWLIDNNFCDSLRFLREKLPFPLSSLFQFHAWWHILIAIANQGQIYYSCMLRRDHLKQSYKLQRWLSVIPYLRVVKEHV</sequence>
<keyword evidence="9" id="KW-0443">Lipid metabolism</keyword>
<feature type="binding site" evidence="8">
    <location>
        <position position="82"/>
    </location>
    <ligand>
        <name>Zn(2+)</name>
        <dbReference type="ChEBI" id="CHEBI:29105"/>
        <note>catalytic</note>
    </ligand>
</feature>
<dbReference type="PANTHER" id="PTHR46187:SF3">
    <property type="entry name" value="ALKALINE CERAMIDASE 3"/>
    <property type="match status" value="1"/>
</dbReference>
<feature type="transmembrane region" description="Helical" evidence="9">
    <location>
        <begin position="174"/>
        <end position="191"/>
    </location>
</feature>